<evidence type="ECO:0008006" key="3">
    <source>
        <dbReference type="Google" id="ProtNLM"/>
    </source>
</evidence>
<reference evidence="1" key="1">
    <citation type="submission" date="2021-02" db="EMBL/GenBank/DDBJ databases">
        <title>First Annotated Genome of the Yellow-green Alga Tribonema minus.</title>
        <authorList>
            <person name="Mahan K.M."/>
        </authorList>
    </citation>
    <scope>NUCLEOTIDE SEQUENCE</scope>
    <source>
        <strain evidence="1">UTEX B ZZ1240</strain>
    </source>
</reference>
<sequence>MASAFVIITRAPEGQRSVLTPGGQHNASRLVLIDHFDCNEGAGRQRLTFNLALTGASHKARVIPHFSQSARMSLLKEGAAFDLIHIDGDHSRRGALADALLAWQSLKSGGYMLFDDYQLPTMAQAPPSPSEPPSLFAYQPPPAVDHPAHPREGIDAFLSIVREEARVLHSGYQVLA</sequence>
<dbReference type="OrthoDB" id="2014201at2759"/>
<comment type="caution">
    <text evidence="1">The sequence shown here is derived from an EMBL/GenBank/DDBJ whole genome shotgun (WGS) entry which is preliminary data.</text>
</comment>
<dbReference type="Pfam" id="PF13578">
    <property type="entry name" value="Methyltransf_24"/>
    <property type="match status" value="1"/>
</dbReference>
<proteinExistence type="predicted"/>
<dbReference type="EMBL" id="JAFCMP010000516">
    <property type="protein sequence ID" value="KAG5178326.1"/>
    <property type="molecule type" value="Genomic_DNA"/>
</dbReference>
<name>A0A835YNW4_9STRA</name>
<protein>
    <recommendedName>
        <fullName evidence="3">Class I SAM-dependent methyltransferase</fullName>
    </recommendedName>
</protein>
<dbReference type="SUPFAM" id="SSF53335">
    <property type="entry name" value="S-adenosyl-L-methionine-dependent methyltransferases"/>
    <property type="match status" value="1"/>
</dbReference>
<accession>A0A835YNW4</accession>
<dbReference type="Gene3D" id="3.40.50.150">
    <property type="entry name" value="Vaccinia Virus protein VP39"/>
    <property type="match status" value="1"/>
</dbReference>
<evidence type="ECO:0000313" key="1">
    <source>
        <dbReference type="EMBL" id="KAG5178326.1"/>
    </source>
</evidence>
<dbReference type="AlphaFoldDB" id="A0A835YNW4"/>
<evidence type="ECO:0000313" key="2">
    <source>
        <dbReference type="Proteomes" id="UP000664859"/>
    </source>
</evidence>
<dbReference type="InterPro" id="IPR029063">
    <property type="entry name" value="SAM-dependent_MTases_sf"/>
</dbReference>
<keyword evidence="2" id="KW-1185">Reference proteome</keyword>
<dbReference type="Proteomes" id="UP000664859">
    <property type="component" value="Unassembled WGS sequence"/>
</dbReference>
<gene>
    <name evidence="1" type="ORF">JKP88DRAFT_248208</name>
</gene>
<organism evidence="1 2">
    <name type="scientific">Tribonema minus</name>
    <dbReference type="NCBI Taxonomy" id="303371"/>
    <lineage>
        <taxon>Eukaryota</taxon>
        <taxon>Sar</taxon>
        <taxon>Stramenopiles</taxon>
        <taxon>Ochrophyta</taxon>
        <taxon>PX clade</taxon>
        <taxon>Xanthophyceae</taxon>
        <taxon>Tribonematales</taxon>
        <taxon>Tribonemataceae</taxon>
        <taxon>Tribonema</taxon>
    </lineage>
</organism>